<proteinExistence type="predicted"/>
<name>A0AAE0DIE1_9LECA</name>
<organism evidence="1 2">
    <name type="scientific">Lepraria neglecta</name>
    <dbReference type="NCBI Taxonomy" id="209136"/>
    <lineage>
        <taxon>Eukaryota</taxon>
        <taxon>Fungi</taxon>
        <taxon>Dikarya</taxon>
        <taxon>Ascomycota</taxon>
        <taxon>Pezizomycotina</taxon>
        <taxon>Lecanoromycetes</taxon>
        <taxon>OSLEUM clade</taxon>
        <taxon>Lecanoromycetidae</taxon>
        <taxon>Lecanorales</taxon>
        <taxon>Lecanorineae</taxon>
        <taxon>Stereocaulaceae</taxon>
        <taxon>Lepraria</taxon>
    </lineage>
</organism>
<dbReference type="AlphaFoldDB" id="A0AAE0DIE1"/>
<sequence>MSNSTTALSRFPSNFNIAQASFQDQNFMARTALDCLYFVESFDNAIDQFIVFTRREIARISALWDEAARHIRVILRLLILPLQTQLPNLANNFTGNLEPLLAVLFVNSTTVTYHTVLRLLQSGLEVLSRKTMLWKTHFGINYPSDDTIVPRALQEILEEALILTHSTQLSPHDTAAAQSINEAWKLAAGFKPDRARIPPGYPQVISALWIDQTLFTGSTLIQWGNMGAMKYGGPNTPSTLTLHEWYRDQRYTRFTQSEQEVLNKLVRKEVAFFKAERDRQKAAGWKGHDVSDRAMQVLVDSAHTRQPEVLKKAFGEHQKSHNVIGLSYEGRSFETKRKCPICTAVYIFPVAALGSEGKNWLRSVGEISRPSTALRGCCGEALVFVRCVQALRVWDELVVELEREEATA</sequence>
<keyword evidence="2" id="KW-1185">Reference proteome</keyword>
<protein>
    <submittedName>
        <fullName evidence="1">Uncharacterized protein</fullName>
    </submittedName>
</protein>
<evidence type="ECO:0000313" key="2">
    <source>
        <dbReference type="Proteomes" id="UP001276659"/>
    </source>
</evidence>
<gene>
    <name evidence="1" type="ORF">OEA41_002851</name>
</gene>
<comment type="caution">
    <text evidence="1">The sequence shown here is derived from an EMBL/GenBank/DDBJ whole genome shotgun (WGS) entry which is preliminary data.</text>
</comment>
<evidence type="ECO:0000313" key="1">
    <source>
        <dbReference type="EMBL" id="KAK3170769.1"/>
    </source>
</evidence>
<dbReference type="EMBL" id="JASNWA010000008">
    <property type="protein sequence ID" value="KAK3170769.1"/>
    <property type="molecule type" value="Genomic_DNA"/>
</dbReference>
<dbReference type="Proteomes" id="UP001276659">
    <property type="component" value="Unassembled WGS sequence"/>
</dbReference>
<reference evidence="1" key="1">
    <citation type="submission" date="2022-11" db="EMBL/GenBank/DDBJ databases">
        <title>Chromosomal genome sequence assembly and mating type (MAT) locus characterization of the leprose asexual lichenized fungus Lepraria neglecta (Nyl.) Erichsen.</title>
        <authorList>
            <person name="Allen J.L."/>
            <person name="Pfeffer B."/>
        </authorList>
    </citation>
    <scope>NUCLEOTIDE SEQUENCE</scope>
    <source>
        <strain evidence="1">Allen 5258</strain>
    </source>
</reference>
<accession>A0AAE0DIE1</accession>